<dbReference type="PROSITE" id="PS50984">
    <property type="entry name" value="TRUD"/>
    <property type="match status" value="1"/>
</dbReference>
<evidence type="ECO:0000313" key="6">
    <source>
        <dbReference type="EMBL" id="ACM92695.1"/>
    </source>
</evidence>
<dbReference type="GO" id="GO:0031119">
    <property type="term" value="P:tRNA pseudouridine synthesis"/>
    <property type="evidence" value="ECO:0007669"/>
    <property type="project" value="UniProtKB-UniRule"/>
</dbReference>
<name>B9LA56_NAUPA</name>
<evidence type="ECO:0000256" key="3">
    <source>
        <dbReference type="ARBA" id="ARBA00023235"/>
    </source>
</evidence>
<comment type="catalytic activity">
    <reaction evidence="4">
        <text>uridine(13) in tRNA = pseudouridine(13) in tRNA</text>
        <dbReference type="Rhea" id="RHEA:42540"/>
        <dbReference type="Rhea" id="RHEA-COMP:10105"/>
        <dbReference type="Rhea" id="RHEA-COMP:10106"/>
        <dbReference type="ChEBI" id="CHEBI:65314"/>
        <dbReference type="ChEBI" id="CHEBI:65315"/>
        <dbReference type="EC" id="5.4.99.27"/>
    </reaction>
</comment>
<sequence>MIYSHAPINFVFNKNSENFFVEEIPLYSFDHTGEWLMLKVRKKDMTTSDVVNMFSKLGIQKRDIGYAGLKDKDGLTVQWMSVPRKFRDRINKFEHSKVRIVEQDLHRNKLKIGHLKGNRFFVRLKKVLPVDAKKIERVLIDIKKFGIPNFFGYQRFGKFGDNFEQAKEFIFGDKHIKDKRLQKLLISAYQSKLFNDWLMERIKLSNIFDMKDDELKFLGYEKELIKFVKKQKHPFKLLPGDVMCHYPFGKNFYLENLEDTERFYKKDIVPTGLLPGKKAIRAKDFARTIEEKYDDLIPANGDRRSAWIFPEITEKKYIKEKAWYEFSFILPKGSYATVLIEILQNGITDNLITYKGDK</sequence>
<dbReference type="InterPro" id="IPR042214">
    <property type="entry name" value="TruD_catalytic"/>
</dbReference>
<protein>
    <recommendedName>
        <fullName evidence="4">tRNA pseudouridine synthase D</fullName>
        <ecNumber evidence="4">5.4.99.27</ecNumber>
    </recommendedName>
    <alternativeName>
        <fullName evidence="4">tRNA pseudouridine(13) synthase</fullName>
    </alternativeName>
    <alternativeName>
        <fullName evidence="4">tRNA pseudouridylate synthase D</fullName>
    </alternativeName>
    <alternativeName>
        <fullName evidence="4">tRNA-uridine isomerase D</fullName>
    </alternativeName>
</protein>
<dbReference type="GO" id="GO:0160150">
    <property type="term" value="F:tRNA pseudouridine(13) synthase activity"/>
    <property type="evidence" value="ECO:0007669"/>
    <property type="project" value="UniProtKB-EC"/>
</dbReference>
<dbReference type="GO" id="GO:0005829">
    <property type="term" value="C:cytosol"/>
    <property type="evidence" value="ECO:0007669"/>
    <property type="project" value="TreeGrafter"/>
</dbReference>
<dbReference type="OrthoDB" id="1550679at2"/>
<dbReference type="PANTHER" id="PTHR47811">
    <property type="entry name" value="TRNA PSEUDOURIDINE SYNTHASE D"/>
    <property type="match status" value="1"/>
</dbReference>
<organism evidence="6 7">
    <name type="scientific">Nautilia profundicola (strain ATCC BAA-1463 / DSM 18972 / AmH)</name>
    <dbReference type="NCBI Taxonomy" id="598659"/>
    <lineage>
        <taxon>Bacteria</taxon>
        <taxon>Pseudomonadati</taxon>
        <taxon>Campylobacterota</taxon>
        <taxon>Epsilonproteobacteria</taxon>
        <taxon>Nautiliales</taxon>
        <taxon>Nautiliaceae</taxon>
        <taxon>Nautilia</taxon>
    </lineage>
</organism>
<dbReference type="EC" id="5.4.99.27" evidence="4"/>
<comment type="similarity">
    <text evidence="1 4">Belongs to the pseudouridine synthase TruD family.</text>
</comment>
<dbReference type="SUPFAM" id="SSF55120">
    <property type="entry name" value="Pseudouridine synthase"/>
    <property type="match status" value="1"/>
</dbReference>
<feature type="active site" description="Nucleophile" evidence="4">
    <location>
        <position position="71"/>
    </location>
</feature>
<proteinExistence type="inferred from homology"/>
<dbReference type="AlphaFoldDB" id="B9LA56"/>
<dbReference type="HAMAP" id="MF_01082">
    <property type="entry name" value="TruD"/>
    <property type="match status" value="1"/>
</dbReference>
<gene>
    <name evidence="4 6" type="primary">truD</name>
    <name evidence="6" type="ordered locus">NAMH_1117</name>
</gene>
<dbReference type="InterPro" id="IPR011760">
    <property type="entry name" value="PsdUridine_synth_TruD_insert"/>
</dbReference>
<dbReference type="HOGENOM" id="CLU_005281_4_0_7"/>
<dbReference type="PANTHER" id="PTHR47811:SF1">
    <property type="entry name" value="TRNA PSEUDOURIDINE SYNTHASE D"/>
    <property type="match status" value="1"/>
</dbReference>
<dbReference type="STRING" id="598659.NAMH_1117"/>
<dbReference type="InterPro" id="IPR020103">
    <property type="entry name" value="PsdUridine_synth_cat_dom_sf"/>
</dbReference>
<keyword evidence="3 4" id="KW-0413">Isomerase</keyword>
<evidence type="ECO:0000259" key="5">
    <source>
        <dbReference type="PROSITE" id="PS50984"/>
    </source>
</evidence>
<dbReference type="GO" id="GO:0003723">
    <property type="term" value="F:RNA binding"/>
    <property type="evidence" value="ECO:0007669"/>
    <property type="project" value="InterPro"/>
</dbReference>
<comment type="function">
    <text evidence="4">Responsible for synthesis of pseudouridine from uracil-13 in transfer RNAs.</text>
</comment>
<evidence type="ECO:0000256" key="4">
    <source>
        <dbReference type="HAMAP-Rule" id="MF_01082"/>
    </source>
</evidence>
<reference evidence="6 7" key="1">
    <citation type="journal article" date="2009" name="PLoS Genet.">
        <title>Adaptations to submarine hydrothermal environments exemplified by the genome of Nautilia profundicola.</title>
        <authorList>
            <person name="Campbell B.J."/>
            <person name="Smith J.L."/>
            <person name="Hanson T.E."/>
            <person name="Klotz M.G."/>
            <person name="Stein L.Y."/>
            <person name="Lee C.K."/>
            <person name="Wu D."/>
            <person name="Robinson J.M."/>
            <person name="Khouri H.M."/>
            <person name="Eisen J.A."/>
            <person name="Cary S.C."/>
        </authorList>
    </citation>
    <scope>NUCLEOTIDE SEQUENCE [LARGE SCALE GENOMIC DNA]</scope>
    <source>
        <strain evidence="7">ATCC BAA-1463 / DSM 18972 / AmH</strain>
    </source>
</reference>
<dbReference type="eggNOG" id="COG0585">
    <property type="taxonomic scope" value="Bacteria"/>
</dbReference>
<dbReference type="EMBL" id="CP001279">
    <property type="protein sequence ID" value="ACM92695.1"/>
    <property type="molecule type" value="Genomic_DNA"/>
</dbReference>
<dbReference type="KEGG" id="nam:NAMH_1117"/>
<dbReference type="InterPro" id="IPR001656">
    <property type="entry name" value="PsdUridine_synth_TruD"/>
</dbReference>
<feature type="domain" description="TRUD" evidence="5">
    <location>
        <begin position="146"/>
        <end position="299"/>
    </location>
</feature>
<evidence type="ECO:0000256" key="2">
    <source>
        <dbReference type="ARBA" id="ARBA00022694"/>
    </source>
</evidence>
<evidence type="ECO:0000313" key="7">
    <source>
        <dbReference type="Proteomes" id="UP000000448"/>
    </source>
</evidence>
<dbReference type="InterPro" id="IPR050170">
    <property type="entry name" value="TruD_pseudoU_synthase"/>
</dbReference>
<dbReference type="NCBIfam" id="TIGR00094">
    <property type="entry name" value="tRNA_TruD_broad"/>
    <property type="match status" value="1"/>
</dbReference>
<dbReference type="Proteomes" id="UP000000448">
    <property type="component" value="Chromosome"/>
</dbReference>
<keyword evidence="2 4" id="KW-0819">tRNA processing</keyword>
<dbReference type="Gene3D" id="3.30.2350.20">
    <property type="entry name" value="TruD, catalytic domain"/>
    <property type="match status" value="1"/>
</dbReference>
<evidence type="ECO:0000256" key="1">
    <source>
        <dbReference type="ARBA" id="ARBA00007953"/>
    </source>
</evidence>
<keyword evidence="7" id="KW-1185">Reference proteome</keyword>
<accession>B9LA56</accession>
<dbReference type="Pfam" id="PF01142">
    <property type="entry name" value="TruD"/>
    <property type="match status" value="2"/>
</dbReference>
<dbReference type="RefSeq" id="WP_015901747.1">
    <property type="nucleotide sequence ID" value="NC_012115.1"/>
</dbReference>